<feature type="transmembrane region" description="Helical" evidence="1">
    <location>
        <begin position="338"/>
        <end position="364"/>
    </location>
</feature>
<feature type="transmembrane region" description="Helical" evidence="1">
    <location>
        <begin position="412"/>
        <end position="428"/>
    </location>
</feature>
<keyword evidence="1" id="KW-1133">Transmembrane helix</keyword>
<feature type="transmembrane region" description="Helical" evidence="1">
    <location>
        <begin position="215"/>
        <end position="238"/>
    </location>
</feature>
<evidence type="ECO:0000259" key="2">
    <source>
        <dbReference type="Pfam" id="PF01970"/>
    </source>
</evidence>
<sequence>MFEDPTLLASIVLQNGDGPSQVDQWGTFLEAVRRTLEPTLLAIIVVGIVLGLILGAIPGLGAVLGMTIVLPLTIVVDSDIALVLLVSIYSGALYGASISAILVNVPGTVAAAATTFDGYTMTQAGQSREALETSAAASALGGSLTMLLLFVAVPYLIPIVLAFGAPQVFLLALFGIVMIGVIASQDSTFKGITVGLFGVLVMTIGVSHITPQVRYTFGVMGLYNGLSIVAILIGMFALGEMLRIADTPASLVKEGASITGKQFDGVRNVLSNKFLTIKSALIGMVIGAIPGAGAGAANFFSYTEAVRSSSNPDEFGNANPLGVIAAESSNNSSVAGSLIPVLSFGIPGSASTAVLLGGFIVHGINPGVEMFTTNLHITYTMILALLLGNVLILGAGLFVITRIGSIITDIDTDILIPIILVFAIIGAIGIRSNWWDLVTVFVFGIIAFYMKLYNYSVIALVLGAVLSPIIESNLLRSLQLSQGSPVIFVNDPLSLLLVLLIVAFLVSSFVWPQLKDDNPFTSRSDR</sequence>
<comment type="caution">
    <text evidence="3">The sequence shown here is derived from an EMBL/GenBank/DDBJ whole genome shotgun (WGS) entry which is preliminary data.</text>
</comment>
<feature type="transmembrane region" description="Helical" evidence="1">
    <location>
        <begin position="64"/>
        <end position="86"/>
    </location>
</feature>
<name>A0A3N6MHG8_NATCH</name>
<accession>A0A3N6MHG8</accession>
<feature type="transmembrane region" description="Helical" evidence="1">
    <location>
        <begin position="39"/>
        <end position="57"/>
    </location>
</feature>
<evidence type="ECO:0000313" key="4">
    <source>
        <dbReference type="Proteomes" id="UP000281431"/>
    </source>
</evidence>
<protein>
    <recommendedName>
        <fullName evidence="2">DUF112 domain-containing protein</fullName>
    </recommendedName>
</protein>
<dbReference type="PANTHER" id="PTHR35342:SF5">
    <property type="entry name" value="TRICARBOXYLIC TRANSPORT PROTEIN"/>
    <property type="match status" value="1"/>
</dbReference>
<organism evidence="3 4">
    <name type="scientific">Natrarchaeobius chitinivorans</name>
    <dbReference type="NCBI Taxonomy" id="1679083"/>
    <lineage>
        <taxon>Archaea</taxon>
        <taxon>Methanobacteriati</taxon>
        <taxon>Methanobacteriota</taxon>
        <taxon>Stenosarchaea group</taxon>
        <taxon>Halobacteria</taxon>
        <taxon>Halobacteriales</taxon>
        <taxon>Natrialbaceae</taxon>
        <taxon>Natrarchaeobius</taxon>
    </lineage>
</organism>
<evidence type="ECO:0000313" key="3">
    <source>
        <dbReference type="EMBL" id="RQH02578.1"/>
    </source>
</evidence>
<gene>
    <name evidence="3" type="ORF">EA472_04590</name>
</gene>
<proteinExistence type="predicted"/>
<evidence type="ECO:0000256" key="1">
    <source>
        <dbReference type="SAM" id="Phobius"/>
    </source>
</evidence>
<feature type="domain" description="DUF112" evidence="2">
    <location>
        <begin position="41"/>
        <end position="462"/>
    </location>
</feature>
<dbReference type="InterPro" id="IPR002823">
    <property type="entry name" value="DUF112_TM"/>
</dbReference>
<dbReference type="PANTHER" id="PTHR35342">
    <property type="entry name" value="TRICARBOXYLIC TRANSPORT PROTEIN"/>
    <property type="match status" value="1"/>
</dbReference>
<feature type="transmembrane region" description="Helical" evidence="1">
    <location>
        <begin position="92"/>
        <end position="114"/>
    </location>
</feature>
<feature type="transmembrane region" description="Helical" evidence="1">
    <location>
        <begin position="191"/>
        <end position="209"/>
    </location>
</feature>
<keyword evidence="1" id="KW-0812">Transmembrane</keyword>
<feature type="transmembrane region" description="Helical" evidence="1">
    <location>
        <begin position="135"/>
        <end position="157"/>
    </location>
</feature>
<keyword evidence="4" id="KW-1185">Reference proteome</keyword>
<keyword evidence="1" id="KW-0472">Membrane</keyword>
<dbReference type="Proteomes" id="UP000281431">
    <property type="component" value="Unassembled WGS sequence"/>
</dbReference>
<feature type="transmembrane region" description="Helical" evidence="1">
    <location>
        <begin position="163"/>
        <end position="184"/>
    </location>
</feature>
<reference evidence="3 4" key="1">
    <citation type="submission" date="2018-10" db="EMBL/GenBank/DDBJ databases">
        <title>Natrarchaeobius chitinivorans gen. nov., sp. nov., and Natrarchaeobius haloalkaliphilus sp. nov., alkaliphilic, chitin-utilizing haloarchaea from hypersaline alkaline lakes.</title>
        <authorList>
            <person name="Sorokin D.Y."/>
            <person name="Elcheninov A.G."/>
            <person name="Kostrikina N.A."/>
            <person name="Bale N.J."/>
            <person name="Sinninghe Damste J.S."/>
            <person name="Khijniak T.V."/>
            <person name="Kublanov I.V."/>
            <person name="Toshchakov S.V."/>
        </authorList>
    </citation>
    <scope>NUCLEOTIDE SEQUENCE [LARGE SCALE GENOMIC DNA]</scope>
    <source>
        <strain evidence="3 4">AArcht7</strain>
    </source>
</reference>
<dbReference type="EMBL" id="REFZ01000002">
    <property type="protein sequence ID" value="RQH02578.1"/>
    <property type="molecule type" value="Genomic_DNA"/>
</dbReference>
<feature type="transmembrane region" description="Helical" evidence="1">
    <location>
        <begin position="376"/>
        <end position="400"/>
    </location>
</feature>
<dbReference type="AlphaFoldDB" id="A0A3N6MHG8"/>
<feature type="transmembrane region" description="Helical" evidence="1">
    <location>
        <begin position="495"/>
        <end position="514"/>
    </location>
</feature>
<dbReference type="OrthoDB" id="199846at2157"/>
<dbReference type="Pfam" id="PF01970">
    <property type="entry name" value="TctA"/>
    <property type="match status" value="1"/>
</dbReference>